<organism evidence="1">
    <name type="scientific">Rhizophora mucronata</name>
    <name type="common">Asiatic mangrove</name>
    <dbReference type="NCBI Taxonomy" id="61149"/>
    <lineage>
        <taxon>Eukaryota</taxon>
        <taxon>Viridiplantae</taxon>
        <taxon>Streptophyta</taxon>
        <taxon>Embryophyta</taxon>
        <taxon>Tracheophyta</taxon>
        <taxon>Spermatophyta</taxon>
        <taxon>Magnoliopsida</taxon>
        <taxon>eudicotyledons</taxon>
        <taxon>Gunneridae</taxon>
        <taxon>Pentapetalae</taxon>
        <taxon>rosids</taxon>
        <taxon>fabids</taxon>
        <taxon>Malpighiales</taxon>
        <taxon>Rhizophoraceae</taxon>
        <taxon>Rhizophora</taxon>
    </lineage>
</organism>
<protein>
    <submittedName>
        <fullName evidence="1">Uncharacterized protein</fullName>
    </submittedName>
</protein>
<proteinExistence type="predicted"/>
<evidence type="ECO:0000313" key="1">
    <source>
        <dbReference type="EMBL" id="MBX67382.1"/>
    </source>
</evidence>
<accession>A0A2P2QK72</accession>
<dbReference type="EMBL" id="GGEC01086898">
    <property type="protein sequence ID" value="MBX67382.1"/>
    <property type="molecule type" value="Transcribed_RNA"/>
</dbReference>
<dbReference type="AlphaFoldDB" id="A0A2P2QK72"/>
<sequence>MSELNYQYDLLQKHKPLVLNI</sequence>
<name>A0A2P2QK72_RHIMU</name>
<reference evidence="1" key="1">
    <citation type="submission" date="2018-02" db="EMBL/GenBank/DDBJ databases">
        <title>Rhizophora mucronata_Transcriptome.</title>
        <authorList>
            <person name="Meera S.P."/>
            <person name="Sreeshan A."/>
            <person name="Augustine A."/>
        </authorList>
    </citation>
    <scope>NUCLEOTIDE SEQUENCE</scope>
    <source>
        <tissue evidence="1">Leaf</tissue>
    </source>
</reference>